<keyword evidence="8 13" id="KW-0472">Membrane</keyword>
<keyword evidence="4 13" id="KW-0378">Hydrolase</keyword>
<dbReference type="InterPro" id="IPR004888">
    <property type="entry name" value="Glycoside_hydrolase_63"/>
</dbReference>
<feature type="region of interest" description="Disordered" evidence="15">
    <location>
        <begin position="103"/>
        <end position="137"/>
    </location>
</feature>
<evidence type="ECO:0000259" key="17">
    <source>
        <dbReference type="Pfam" id="PF03200"/>
    </source>
</evidence>
<evidence type="ECO:0000259" key="16">
    <source>
        <dbReference type="Pfam" id="PF01266"/>
    </source>
</evidence>
<comment type="subcellular location">
    <subcellularLocation>
        <location evidence="1 13">Endoplasmic reticulum membrane</location>
        <topology evidence="1 13">Single-pass type II membrane protein</topology>
    </subcellularLocation>
</comment>
<dbReference type="Gene3D" id="3.50.50.60">
    <property type="entry name" value="FAD/NAD(P)-binding domain"/>
    <property type="match status" value="1"/>
</dbReference>
<evidence type="ECO:0000256" key="2">
    <source>
        <dbReference type="ARBA" id="ARBA00010833"/>
    </source>
</evidence>
<organism evidence="19 20">
    <name type="scientific">Penicillium cosmopolitanum</name>
    <dbReference type="NCBI Taxonomy" id="1131564"/>
    <lineage>
        <taxon>Eukaryota</taxon>
        <taxon>Fungi</taxon>
        <taxon>Dikarya</taxon>
        <taxon>Ascomycota</taxon>
        <taxon>Pezizomycotina</taxon>
        <taxon>Eurotiomycetes</taxon>
        <taxon>Eurotiomycetidae</taxon>
        <taxon>Eurotiales</taxon>
        <taxon>Aspergillaceae</taxon>
        <taxon>Penicillium</taxon>
    </lineage>
</organism>
<protein>
    <recommendedName>
        <fullName evidence="11 13">Mannosyl-oligosaccharide glucosidase</fullName>
        <ecNumber evidence="11 13">3.2.1.106</ecNumber>
    </recommendedName>
    <alternativeName>
        <fullName evidence="14">Glucosidase I</fullName>
    </alternativeName>
</protein>
<keyword evidence="10 13" id="KW-0326">Glycosidase</keyword>
<evidence type="ECO:0000313" key="19">
    <source>
        <dbReference type="EMBL" id="KAJ5376493.1"/>
    </source>
</evidence>
<reference evidence="19" key="1">
    <citation type="submission" date="2022-12" db="EMBL/GenBank/DDBJ databases">
        <authorList>
            <person name="Petersen C."/>
        </authorList>
    </citation>
    <scope>NUCLEOTIDE SEQUENCE</scope>
    <source>
        <strain evidence="19">IBT 29677</strain>
    </source>
</reference>
<evidence type="ECO:0000256" key="9">
    <source>
        <dbReference type="ARBA" id="ARBA00023180"/>
    </source>
</evidence>
<dbReference type="InterPro" id="IPR031335">
    <property type="entry name" value="Glyco_hydro_63_C"/>
</dbReference>
<feature type="domain" description="Glycosyl hydrolase family 63 N-terminal" evidence="18">
    <location>
        <begin position="428"/>
        <end position="657"/>
    </location>
</feature>
<proteinExistence type="inferred from homology"/>
<evidence type="ECO:0000259" key="18">
    <source>
        <dbReference type="Pfam" id="PF16923"/>
    </source>
</evidence>
<accession>A0A9W9VBY7</accession>
<evidence type="ECO:0000256" key="1">
    <source>
        <dbReference type="ARBA" id="ARBA00004648"/>
    </source>
</evidence>
<evidence type="ECO:0000313" key="20">
    <source>
        <dbReference type="Proteomes" id="UP001147747"/>
    </source>
</evidence>
<feature type="transmembrane region" description="Helical" evidence="13">
    <location>
        <begin position="9"/>
        <end position="26"/>
    </location>
</feature>
<dbReference type="RefSeq" id="XP_056481523.1">
    <property type="nucleotide sequence ID" value="XM_056638016.1"/>
</dbReference>
<dbReference type="PANTHER" id="PTHR10412:SF11">
    <property type="entry name" value="MANNOSYL-OLIGOSACCHARIDE GLUCOSIDASE"/>
    <property type="match status" value="1"/>
</dbReference>
<dbReference type="Gene3D" id="1.50.10.10">
    <property type="match status" value="1"/>
</dbReference>
<dbReference type="FunFam" id="1.50.10.10:FF:000027">
    <property type="entry name" value="Probable mannosyl-oligosaccharide glucosidase"/>
    <property type="match status" value="1"/>
</dbReference>
<evidence type="ECO:0000256" key="15">
    <source>
        <dbReference type="SAM" id="MobiDB-lite"/>
    </source>
</evidence>
<gene>
    <name evidence="19" type="ORF">N7509_013379</name>
</gene>
<evidence type="ECO:0000256" key="7">
    <source>
        <dbReference type="ARBA" id="ARBA00022989"/>
    </source>
</evidence>
<dbReference type="SUPFAM" id="SSF48208">
    <property type="entry name" value="Six-hairpin glycosidases"/>
    <property type="match status" value="1"/>
</dbReference>
<dbReference type="GO" id="GO:0004573">
    <property type="term" value="F:Glc3Man9GlcNAc2 oligosaccharide glucosidase activity"/>
    <property type="evidence" value="ECO:0007669"/>
    <property type="project" value="UniProtKB-UniRule"/>
</dbReference>
<dbReference type="Pfam" id="PF16923">
    <property type="entry name" value="Glyco_hydro_63N"/>
    <property type="match status" value="1"/>
</dbReference>
<comment type="pathway">
    <text evidence="14">Glycan metabolism; N-glycan degradation.</text>
</comment>
<evidence type="ECO:0000256" key="5">
    <source>
        <dbReference type="ARBA" id="ARBA00022824"/>
    </source>
</evidence>
<dbReference type="InterPro" id="IPR036188">
    <property type="entry name" value="FAD/NAD-bd_sf"/>
</dbReference>
<evidence type="ECO:0000256" key="10">
    <source>
        <dbReference type="ARBA" id="ARBA00023295"/>
    </source>
</evidence>
<evidence type="ECO:0000256" key="13">
    <source>
        <dbReference type="RuleBase" id="RU368089"/>
    </source>
</evidence>
<feature type="domain" description="Glycosyl hydrolase family 63 C-terminal" evidence="17">
    <location>
        <begin position="696"/>
        <end position="1196"/>
    </location>
</feature>
<dbReference type="Gene3D" id="3.30.9.10">
    <property type="entry name" value="D-Amino Acid Oxidase, subunit A, domain 2"/>
    <property type="match status" value="1"/>
</dbReference>
<dbReference type="EC" id="3.2.1.106" evidence="11 13"/>
<dbReference type="SUPFAM" id="SSF51905">
    <property type="entry name" value="FAD/NAD(P)-binding domain"/>
    <property type="match status" value="1"/>
</dbReference>
<evidence type="ECO:0000256" key="6">
    <source>
        <dbReference type="ARBA" id="ARBA00022968"/>
    </source>
</evidence>
<comment type="caution">
    <text evidence="19">The sequence shown here is derived from an EMBL/GenBank/DDBJ whole genome shotgun (WGS) entry which is preliminary data.</text>
</comment>
<dbReference type="PANTHER" id="PTHR10412">
    <property type="entry name" value="MANNOSYL-OLIGOSACCHARIDE GLUCOSIDASE"/>
    <property type="match status" value="1"/>
</dbReference>
<keyword evidence="3 13" id="KW-0812">Transmembrane</keyword>
<dbReference type="InterPro" id="IPR031631">
    <property type="entry name" value="Glyco_hydro_63N"/>
</dbReference>
<evidence type="ECO:0000256" key="4">
    <source>
        <dbReference type="ARBA" id="ARBA00022801"/>
    </source>
</evidence>
<name>A0A9W9VBY7_9EURO</name>
<dbReference type="InterPro" id="IPR006076">
    <property type="entry name" value="FAD-dep_OxRdtase"/>
</dbReference>
<feature type="domain" description="FAD dependent oxidoreductase" evidence="16">
    <location>
        <begin position="9"/>
        <end position="379"/>
    </location>
</feature>
<evidence type="ECO:0000256" key="3">
    <source>
        <dbReference type="ARBA" id="ARBA00022692"/>
    </source>
</evidence>
<keyword evidence="7 13" id="KW-1133">Transmembrane helix</keyword>
<keyword evidence="9 14" id="KW-0325">Glycoprotein</keyword>
<keyword evidence="20" id="KW-1185">Reference proteome</keyword>
<reference evidence="19" key="2">
    <citation type="journal article" date="2023" name="IMA Fungus">
        <title>Comparative genomic study of the Penicillium genus elucidates a diverse pangenome and 15 lateral gene transfer events.</title>
        <authorList>
            <person name="Petersen C."/>
            <person name="Sorensen T."/>
            <person name="Nielsen M.R."/>
            <person name="Sondergaard T.E."/>
            <person name="Sorensen J.L."/>
            <person name="Fitzpatrick D.A."/>
            <person name="Frisvad J.C."/>
            <person name="Nielsen K.L."/>
        </authorList>
    </citation>
    <scope>NUCLEOTIDE SEQUENCE</scope>
    <source>
        <strain evidence="19">IBT 29677</strain>
    </source>
</reference>
<dbReference type="InterPro" id="IPR038518">
    <property type="entry name" value="Glyco_hydro_63N_sf"/>
</dbReference>
<dbReference type="OrthoDB" id="410058at2759"/>
<dbReference type="AlphaFoldDB" id="A0A9W9VBY7"/>
<dbReference type="GO" id="GO:0009311">
    <property type="term" value="P:oligosaccharide metabolic process"/>
    <property type="evidence" value="ECO:0007669"/>
    <property type="project" value="UniProtKB-UniRule"/>
</dbReference>
<dbReference type="InterPro" id="IPR008928">
    <property type="entry name" value="6-hairpin_glycosidase_sf"/>
</dbReference>
<keyword evidence="5 13" id="KW-0256">Endoplasmic reticulum</keyword>
<dbReference type="PROSITE" id="PS51257">
    <property type="entry name" value="PROKAR_LIPOPROTEIN"/>
    <property type="match status" value="1"/>
</dbReference>
<dbReference type="FunFam" id="2.70.98.110:FF:000003">
    <property type="entry name" value="Probable mannosyl-oligosaccharide glucosidase"/>
    <property type="match status" value="1"/>
</dbReference>
<comment type="function">
    <text evidence="13">Cleaves the distal alpha 1,2-linked glucose residue from the Glc(3)Man(9)GlcNAc(2) oligosaccharide precursor.</text>
</comment>
<evidence type="ECO:0000256" key="11">
    <source>
        <dbReference type="ARBA" id="ARBA00038888"/>
    </source>
</evidence>
<dbReference type="GeneID" id="81376996"/>
<dbReference type="EMBL" id="JAPZBU010000012">
    <property type="protein sequence ID" value="KAJ5376493.1"/>
    <property type="molecule type" value="Genomic_DNA"/>
</dbReference>
<dbReference type="Pfam" id="PF01266">
    <property type="entry name" value="DAO"/>
    <property type="match status" value="1"/>
</dbReference>
<dbReference type="Pfam" id="PF03200">
    <property type="entry name" value="Glyco_hydro_63"/>
    <property type="match status" value="1"/>
</dbReference>
<evidence type="ECO:0000256" key="12">
    <source>
        <dbReference type="ARBA" id="ARBA00052431"/>
    </source>
</evidence>
<comment type="similarity">
    <text evidence="2 13">Belongs to the glycosyl hydrolase 63 family.</text>
</comment>
<evidence type="ECO:0000256" key="8">
    <source>
        <dbReference type="ARBA" id="ARBA00023136"/>
    </source>
</evidence>
<sequence length="1215" mass="135270">MSAADRREIVVIGGGIIGCCSAYFLTRHPSYDPTCHKITLLEATDIAGGASGKAGGLLAQWAYPNNLVDLSFPLHAQLAKEHDGKNRWGYRETNCGQIVVRGRAMTDKPANNNNKPSGESLQKRSTAAMSKLKSSNTPEDLDWIEPDLIRAYESMSGPGETAQVHPYLFTTSMAKLAEEKGAEIILRTNGAVESVTYIDKASGDSRTIPATDVIVAAGPWTSTVLPEAPIAAMRAHSVVIRPTRPVSAYALFTNIELPANFNPSVKSRATATAPEIYARPDDTIYACGDGDKLVPLPATSADVEVDLERCQEIVDHVGSISDELRDGTVQVRQACYLPNSTGFGGPLVGLTHDKGLYLASGHTCWGIQNGPGTGKLMSEFSIDARAKMRLVGFSLLTSVLYATGISANNDPTDASILINEAARANNHSLLWGPYKSNLYFGVRPRIANSLAAGLMWAKVDDFATAQQNFRHTCEQNEGMAGYGWDEYDVRKGGRETIHDAGNSLDLTIDFVKVPGGQHGGSWGFRVKGTPREDGSPDQPTTMIFYTTLEGLGEVGVDMDTASSSSPLDGDLKFNGYSSELGDFSIDVTSGPESNEYFSHSHPTNGEKPLGQGIVSSATMPQQALWQAKGILFTQMKGEVEKTIEQHGTDNPPPPAQLFTIPHIPGQGNVHMVQKVFTGAFEFDVLFSSGSASEPMTSDILNKELKDASLSFSQRFKEVLEPKTPFKSEEYSKFSKAMLSNLIGGVGFFHGDDVVDRSASPAYDEENEGFWEETAQARAAAQPVFEGPKDLFTCVPSRPFFPRGFLWDEGFHLMPVMEYDSDLALEIIKSWFHLMDEDGWIAREQILGQEARSKVPQEFTIQYPHYANPPTLFMALEAFMDKARTNKNKSDESESLDIPDVAENLRTATLRNPELSEAYLRSFYPLMKRHYNWFRNTQRGDIKSYDREAFSTKEAYRWRGRSEQHILTSGIDDYPRAQPPHPGELHVDLISWMGMMTRTLRRIAETLGEEDDAEEFAYYQNAITRNIDDLHWNEKEQTFCDATIDEFEESVHVCHKGYISIFPFLTGMLGPDSPRLKAVLDLIHDPEELWSDYGIRSLSKKDKFYGTEENYWRSPIWMPINYLVLKNLYDTAITKGPHQDQAREMYSQLRKNLVENIFKEWKETGFAWEQYNPDTGKGQRTQHFTGWTSMVVNMMSMPDLSESANKHKHSESHDEL</sequence>
<comment type="catalytic activity">
    <reaction evidence="12 13">
        <text>N(4)-(alpha-D-Glc-(1-&gt;2)-alpha-D-Glc-(1-&gt;3)-alpha-D-Glc-(1-&gt;3)-alpha-D-Man-(1-&gt;2)-alpha-D-Man-(1-&gt;2)-alpha-D-Man-(1-&gt;3)-[alpha-D-Man-(1-&gt;2)-alpha-D-Man-(1-&gt;3)-[alpha-D-Man-(1-&gt;2)-alpha-D-Man-(1-&gt;6)]-alpha-D-Man-(1-&gt;6)]-beta-D-Man-(1-&gt;4)-beta-D-GlcNAc-(1-&gt;4)-beta-D-GlcNAc)-L-asparaginyl-[protein] + H2O = N(4)-(alpha-D-Glc-(1-&gt;3)-alpha-D-Glc-(1-&gt;3)-alpha-D-Man-(1-&gt;2)-alpha-D-Man-(1-&gt;2)-alpha-D-Man-(1-&gt;3)-[alpha-D-Man-(1-&gt;2)-alpha-D-Man-(1-&gt;3)-[alpha-D-Man-(1-&gt;2)-alpha-D-Man-(1-&gt;6)]-alpha-D-Man-(1-&gt;6)]-beta-D-Man-(1-&gt;4)-beta-D-GlcNAc-(1-&gt;4)-beta-D-GlcNAc)-L-asparaginyl-[protein] + beta-D-glucose</text>
        <dbReference type="Rhea" id="RHEA:55988"/>
        <dbReference type="Rhea" id="RHEA-COMP:12806"/>
        <dbReference type="Rhea" id="RHEA-COMP:14355"/>
        <dbReference type="ChEBI" id="CHEBI:15377"/>
        <dbReference type="ChEBI" id="CHEBI:15903"/>
        <dbReference type="ChEBI" id="CHEBI:59082"/>
        <dbReference type="ChEBI" id="CHEBI:132537"/>
        <dbReference type="EC" id="3.2.1.106"/>
    </reaction>
</comment>
<feature type="compositionally biased region" description="Polar residues" evidence="15">
    <location>
        <begin position="109"/>
        <end position="137"/>
    </location>
</feature>
<dbReference type="GO" id="GO:0006487">
    <property type="term" value="P:protein N-linked glycosylation"/>
    <property type="evidence" value="ECO:0007669"/>
    <property type="project" value="UniProtKB-UniRule"/>
</dbReference>
<dbReference type="InterPro" id="IPR012341">
    <property type="entry name" value="6hp_glycosidase-like_sf"/>
</dbReference>
<evidence type="ECO:0000256" key="14">
    <source>
        <dbReference type="RuleBase" id="RU369107"/>
    </source>
</evidence>
<keyword evidence="6" id="KW-0735">Signal-anchor</keyword>
<dbReference type="Proteomes" id="UP001147747">
    <property type="component" value="Unassembled WGS sequence"/>
</dbReference>
<dbReference type="GO" id="GO:0005789">
    <property type="term" value="C:endoplasmic reticulum membrane"/>
    <property type="evidence" value="ECO:0007669"/>
    <property type="project" value="UniProtKB-SubCell"/>
</dbReference>
<dbReference type="Gene3D" id="2.70.98.110">
    <property type="entry name" value="Glycosyl hydrolase family 63, N-terminal domain"/>
    <property type="match status" value="1"/>
</dbReference>